<evidence type="ECO:0000256" key="10">
    <source>
        <dbReference type="HAMAP-Rule" id="MF_00121"/>
    </source>
</evidence>
<dbReference type="GO" id="GO:0050566">
    <property type="term" value="F:asparaginyl-tRNA synthase (glutamine-hydrolyzing) activity"/>
    <property type="evidence" value="ECO:0007669"/>
    <property type="project" value="RHEA"/>
</dbReference>
<comment type="subunit">
    <text evidence="2 10">Heterotrimer of A, B and C subunits.</text>
</comment>
<accession>A0A1F8EB45</accession>
<evidence type="ECO:0000256" key="2">
    <source>
        <dbReference type="ARBA" id="ARBA00011123"/>
    </source>
</evidence>
<dbReference type="EMBL" id="MGJA01000003">
    <property type="protein sequence ID" value="OGM98086.1"/>
    <property type="molecule type" value="Genomic_DNA"/>
</dbReference>
<comment type="function">
    <text evidence="7 10">Allows the formation of correctly charged Asn-tRNA(Asn) or Gln-tRNA(Gln) through the transamidation of misacylated Asp-tRNA(Asn) or Glu-tRNA(Gln) in organisms which lack either or both of asparaginyl-tRNA or glutaminyl-tRNA synthetases. The reaction takes place in the presence of glutamine and ATP through an activated phospho-Asp-tRNA(Asn) or phospho-Glu-tRNA(Gln).</text>
</comment>
<evidence type="ECO:0000256" key="7">
    <source>
        <dbReference type="ARBA" id="ARBA00024799"/>
    </source>
</evidence>
<dbReference type="Pfam" id="PF02637">
    <property type="entry name" value="GatB_Yqey"/>
    <property type="match status" value="1"/>
</dbReference>
<evidence type="ECO:0000259" key="11">
    <source>
        <dbReference type="SMART" id="SM00845"/>
    </source>
</evidence>
<dbReference type="InterPro" id="IPR017958">
    <property type="entry name" value="Gln-tRNA_amidoTrfase_suB_CS"/>
</dbReference>
<dbReference type="InterPro" id="IPR023168">
    <property type="entry name" value="GatB_Yqey_C_2"/>
</dbReference>
<dbReference type="HAMAP" id="MF_00121">
    <property type="entry name" value="GatB"/>
    <property type="match status" value="1"/>
</dbReference>
<organism evidence="12 13">
    <name type="scientific">Candidatus Yanofskybacteria bacterium RIFCSPHIGHO2_01_FULL_41_21</name>
    <dbReference type="NCBI Taxonomy" id="1802660"/>
    <lineage>
        <taxon>Bacteria</taxon>
        <taxon>Candidatus Yanofskyibacteriota</taxon>
    </lineage>
</organism>
<dbReference type="PROSITE" id="PS01234">
    <property type="entry name" value="GATB"/>
    <property type="match status" value="1"/>
</dbReference>
<dbReference type="InterPro" id="IPR006075">
    <property type="entry name" value="Asn/Gln-tRNA_Trfase_suB/E_cat"/>
</dbReference>
<gene>
    <name evidence="10" type="primary">gatB</name>
    <name evidence="12" type="ORF">A2735_00025</name>
</gene>
<proteinExistence type="inferred from homology"/>
<evidence type="ECO:0000256" key="4">
    <source>
        <dbReference type="ARBA" id="ARBA00022741"/>
    </source>
</evidence>
<dbReference type="NCBIfam" id="NF004012">
    <property type="entry name" value="PRK05477.1-2"/>
    <property type="match status" value="1"/>
</dbReference>
<dbReference type="GO" id="GO:0070681">
    <property type="term" value="P:glutaminyl-tRNAGln biosynthesis via transamidation"/>
    <property type="evidence" value="ECO:0007669"/>
    <property type="project" value="TreeGrafter"/>
</dbReference>
<dbReference type="InterPro" id="IPR017959">
    <property type="entry name" value="Asn/Gln-tRNA_amidoTrfase_suB/E"/>
</dbReference>
<dbReference type="PANTHER" id="PTHR11659:SF0">
    <property type="entry name" value="GLUTAMYL-TRNA(GLN) AMIDOTRANSFERASE SUBUNIT B, MITOCHONDRIAL"/>
    <property type="match status" value="1"/>
</dbReference>
<dbReference type="InterPro" id="IPR003789">
    <property type="entry name" value="Asn/Gln_tRNA_amidoTrase-B-like"/>
</dbReference>
<keyword evidence="5 10" id="KW-0067">ATP-binding</keyword>
<dbReference type="GO" id="GO:0005524">
    <property type="term" value="F:ATP binding"/>
    <property type="evidence" value="ECO:0007669"/>
    <property type="project" value="UniProtKB-KW"/>
</dbReference>
<protein>
    <recommendedName>
        <fullName evidence="10">Aspartyl/glutamyl-tRNA(Asn/Gln) amidotransferase subunit B</fullName>
        <shortName evidence="10">Asp/Glu-ADT subunit B</shortName>
        <ecNumber evidence="10">6.3.5.-</ecNumber>
    </recommendedName>
</protein>
<name>A0A1F8EB45_9BACT</name>
<evidence type="ECO:0000256" key="3">
    <source>
        <dbReference type="ARBA" id="ARBA00022598"/>
    </source>
</evidence>
<dbReference type="Gene3D" id="1.10.10.410">
    <property type="match status" value="1"/>
</dbReference>
<feature type="domain" description="Asn/Gln amidotransferase" evidence="11">
    <location>
        <begin position="357"/>
        <end position="506"/>
    </location>
</feature>
<dbReference type="STRING" id="1802660.A2735_00025"/>
<dbReference type="PANTHER" id="PTHR11659">
    <property type="entry name" value="GLUTAMYL-TRNA GLN AMIDOTRANSFERASE SUBUNIT B MITOCHONDRIAL AND PROKARYOTIC PET112-RELATED"/>
    <property type="match status" value="1"/>
</dbReference>
<evidence type="ECO:0000313" key="13">
    <source>
        <dbReference type="Proteomes" id="UP000178520"/>
    </source>
</evidence>
<dbReference type="InterPro" id="IPR018027">
    <property type="entry name" value="Asn/Gln_amidotransferase"/>
</dbReference>
<dbReference type="SUPFAM" id="SSF89095">
    <property type="entry name" value="GatB/YqeY motif"/>
    <property type="match status" value="1"/>
</dbReference>
<evidence type="ECO:0000313" key="12">
    <source>
        <dbReference type="EMBL" id="OGM98086.1"/>
    </source>
</evidence>
<comment type="similarity">
    <text evidence="1 10">Belongs to the GatB/GatE family. GatB subfamily.</text>
</comment>
<dbReference type="GO" id="GO:0006412">
    <property type="term" value="P:translation"/>
    <property type="evidence" value="ECO:0007669"/>
    <property type="project" value="UniProtKB-UniRule"/>
</dbReference>
<evidence type="ECO:0000256" key="9">
    <source>
        <dbReference type="ARBA" id="ARBA00047913"/>
    </source>
</evidence>
<dbReference type="GO" id="GO:0050567">
    <property type="term" value="F:glutaminyl-tRNA synthase (glutamine-hydrolyzing) activity"/>
    <property type="evidence" value="ECO:0007669"/>
    <property type="project" value="UniProtKB-UniRule"/>
</dbReference>
<dbReference type="FunFam" id="1.10.10.410:FF:000001">
    <property type="entry name" value="Aspartyl/glutamyl-tRNA(Asn/Gln) amidotransferase subunit B"/>
    <property type="match status" value="1"/>
</dbReference>
<dbReference type="EC" id="6.3.5.-" evidence="10"/>
<keyword evidence="6 10" id="KW-0648">Protein biosynthesis</keyword>
<dbReference type="NCBIfam" id="TIGR00133">
    <property type="entry name" value="gatB"/>
    <property type="match status" value="1"/>
</dbReference>
<evidence type="ECO:0000256" key="8">
    <source>
        <dbReference type="ARBA" id="ARBA00047380"/>
    </source>
</evidence>
<evidence type="ECO:0000256" key="1">
    <source>
        <dbReference type="ARBA" id="ARBA00005306"/>
    </source>
</evidence>
<keyword evidence="3 10" id="KW-0436">Ligase</keyword>
<dbReference type="InterPro" id="IPR004413">
    <property type="entry name" value="GatB"/>
</dbReference>
<dbReference type="Proteomes" id="UP000178520">
    <property type="component" value="Unassembled WGS sequence"/>
</dbReference>
<evidence type="ECO:0000256" key="6">
    <source>
        <dbReference type="ARBA" id="ARBA00022917"/>
    </source>
</evidence>
<dbReference type="SUPFAM" id="SSF55931">
    <property type="entry name" value="Glutamine synthetase/guanido kinase"/>
    <property type="match status" value="1"/>
</dbReference>
<sequence>MKYQPVIGLEIHAALKTKTKMFCDSPNDPDEKRPNWNVCPICMGHPGTLPVINEEAVKKVILTGLALNCSIASDTFFERKNYFYPDLPKGYQISQYQKPLCEHGELEIKNGKKINITRIHLEEDAGRLQHMGSDPDASVGGGFSLVDYNRAGVPLMELVTEPDFTNGQDVRLFSEEYQLILKYIGASDADMEKGLMRVEVNISLTNADGSYGTKVEIKNLNSIAAAAASVDYEITRQKELIENGGEVVAETRGWDENKKQTFSQRSKEEAHDYRYFPEPDLPPLHFESKDIETIKTTLPELPAQRRERFKKLYGITDAQADHFTSARHLGDYYVHVASELDLAAKDFHIKKGLKGDEPIEPHVLERLHELSANYIVTEFPALFQAKGISINDLSGFKINPEDFAELMVLVFHKELSSTGAKAVLLEMAETGQDAEQIIKEKDLSQVSDSGALDSVVDAVILANPKPVEDYKKGKEASLKFLIGMAMRESKGKGNPQVLEELIKNKLNK</sequence>
<keyword evidence="4 10" id="KW-0547">Nucleotide-binding</keyword>
<evidence type="ECO:0000256" key="5">
    <source>
        <dbReference type="ARBA" id="ARBA00022840"/>
    </source>
</evidence>
<dbReference type="AlphaFoldDB" id="A0A1F8EB45"/>
<comment type="caution">
    <text evidence="12">The sequence shown here is derived from an EMBL/GenBank/DDBJ whole genome shotgun (WGS) entry which is preliminary data.</text>
</comment>
<dbReference type="InterPro" id="IPR014746">
    <property type="entry name" value="Gln_synth/guanido_kin_cat_dom"/>
</dbReference>
<reference evidence="12 13" key="1">
    <citation type="journal article" date="2016" name="Nat. Commun.">
        <title>Thousands of microbial genomes shed light on interconnected biogeochemical processes in an aquifer system.</title>
        <authorList>
            <person name="Anantharaman K."/>
            <person name="Brown C.T."/>
            <person name="Hug L.A."/>
            <person name="Sharon I."/>
            <person name="Castelle C.J."/>
            <person name="Probst A.J."/>
            <person name="Thomas B.C."/>
            <person name="Singh A."/>
            <person name="Wilkins M.J."/>
            <person name="Karaoz U."/>
            <person name="Brodie E.L."/>
            <person name="Williams K.H."/>
            <person name="Hubbard S.S."/>
            <person name="Banfield J.F."/>
        </authorList>
    </citation>
    <scope>NUCLEOTIDE SEQUENCE [LARGE SCALE GENOMIC DNA]</scope>
</reference>
<dbReference type="SMART" id="SM00845">
    <property type="entry name" value="GatB_Yqey"/>
    <property type="match status" value="1"/>
</dbReference>
<dbReference type="Pfam" id="PF02934">
    <property type="entry name" value="GatB_N"/>
    <property type="match status" value="1"/>
</dbReference>
<comment type="catalytic activity">
    <reaction evidence="8 10">
        <text>L-aspartyl-tRNA(Asn) + L-glutamine + ATP + H2O = L-asparaginyl-tRNA(Asn) + L-glutamate + ADP + phosphate + 2 H(+)</text>
        <dbReference type="Rhea" id="RHEA:14513"/>
        <dbReference type="Rhea" id="RHEA-COMP:9674"/>
        <dbReference type="Rhea" id="RHEA-COMP:9677"/>
        <dbReference type="ChEBI" id="CHEBI:15377"/>
        <dbReference type="ChEBI" id="CHEBI:15378"/>
        <dbReference type="ChEBI" id="CHEBI:29985"/>
        <dbReference type="ChEBI" id="CHEBI:30616"/>
        <dbReference type="ChEBI" id="CHEBI:43474"/>
        <dbReference type="ChEBI" id="CHEBI:58359"/>
        <dbReference type="ChEBI" id="CHEBI:78515"/>
        <dbReference type="ChEBI" id="CHEBI:78516"/>
        <dbReference type="ChEBI" id="CHEBI:456216"/>
    </reaction>
</comment>
<comment type="catalytic activity">
    <reaction evidence="9 10">
        <text>L-glutamyl-tRNA(Gln) + L-glutamine + ATP + H2O = L-glutaminyl-tRNA(Gln) + L-glutamate + ADP + phosphate + H(+)</text>
        <dbReference type="Rhea" id="RHEA:17521"/>
        <dbReference type="Rhea" id="RHEA-COMP:9681"/>
        <dbReference type="Rhea" id="RHEA-COMP:9684"/>
        <dbReference type="ChEBI" id="CHEBI:15377"/>
        <dbReference type="ChEBI" id="CHEBI:15378"/>
        <dbReference type="ChEBI" id="CHEBI:29985"/>
        <dbReference type="ChEBI" id="CHEBI:30616"/>
        <dbReference type="ChEBI" id="CHEBI:43474"/>
        <dbReference type="ChEBI" id="CHEBI:58359"/>
        <dbReference type="ChEBI" id="CHEBI:78520"/>
        <dbReference type="ChEBI" id="CHEBI:78521"/>
        <dbReference type="ChEBI" id="CHEBI:456216"/>
    </reaction>
</comment>